<sequence length="223" mass="25504">MAAAIPACEEKAALCRHTYDQELCAFANKICDEIIGNWVMSEVRPGGWNPYDTRLKCERPPLCSDYNKDETLEFLNQAWVQESLGFSHFQFELIDFEVNKRWEKGNTVWVPVTQELTRLLDNTDIRFLFINGNNDLLVNTPGQMRLLDQMAWNGQAQFRTLEYRDWFYKNGELSDGGDGGSHKGGIWKGHGPLNIFAVDEAGHFAPMNQPEAIGAVMRAWLRL</sequence>
<reference evidence="1" key="1">
    <citation type="submission" date="2022-08" db="EMBL/GenBank/DDBJ databases">
        <title>Genome Sequence of Fusarium decemcellulare.</title>
        <authorList>
            <person name="Buettner E."/>
        </authorList>
    </citation>
    <scope>NUCLEOTIDE SEQUENCE</scope>
    <source>
        <strain evidence="1">Babe19</strain>
    </source>
</reference>
<organism evidence="1 2">
    <name type="scientific">Fusarium decemcellulare</name>
    <dbReference type="NCBI Taxonomy" id="57161"/>
    <lineage>
        <taxon>Eukaryota</taxon>
        <taxon>Fungi</taxon>
        <taxon>Dikarya</taxon>
        <taxon>Ascomycota</taxon>
        <taxon>Pezizomycotina</taxon>
        <taxon>Sordariomycetes</taxon>
        <taxon>Hypocreomycetidae</taxon>
        <taxon>Hypocreales</taxon>
        <taxon>Nectriaceae</taxon>
        <taxon>Fusarium</taxon>
        <taxon>Fusarium decemcellulare species complex</taxon>
    </lineage>
</organism>
<protein>
    <submittedName>
        <fullName evidence="1">Uncharacterized protein</fullName>
    </submittedName>
</protein>
<proteinExistence type="predicted"/>
<dbReference type="EMBL" id="JANRMS010003987">
    <property type="protein sequence ID" value="KAJ3512908.1"/>
    <property type="molecule type" value="Genomic_DNA"/>
</dbReference>
<dbReference type="Proteomes" id="UP001148629">
    <property type="component" value="Unassembled WGS sequence"/>
</dbReference>
<evidence type="ECO:0000313" key="2">
    <source>
        <dbReference type="Proteomes" id="UP001148629"/>
    </source>
</evidence>
<name>A0ACC1RDI5_9HYPO</name>
<evidence type="ECO:0000313" key="1">
    <source>
        <dbReference type="EMBL" id="KAJ3512908.1"/>
    </source>
</evidence>
<keyword evidence="2" id="KW-1185">Reference proteome</keyword>
<comment type="caution">
    <text evidence="1">The sequence shown here is derived from an EMBL/GenBank/DDBJ whole genome shotgun (WGS) entry which is preliminary data.</text>
</comment>
<accession>A0ACC1RDI5</accession>
<gene>
    <name evidence="1" type="ORF">NM208_g15258</name>
</gene>